<dbReference type="InterPro" id="IPR001508">
    <property type="entry name" value="Iono_Glu_rcpt_met"/>
</dbReference>
<comment type="subcellular location">
    <subcellularLocation>
        <location evidence="1">Cell membrane</location>
        <topology evidence="1">Multi-pass membrane protein</topology>
    </subcellularLocation>
    <subcellularLocation>
        <location evidence="15">Postsynaptic cell membrane</location>
    </subcellularLocation>
</comment>
<evidence type="ECO:0000256" key="4">
    <source>
        <dbReference type="ARBA" id="ARBA00022475"/>
    </source>
</evidence>
<sequence length="937" mass="105945">MFRKTFITSSLLILIFIMLGFLAFVCVTCVFTTKAQNNGFEAVSFNLAGLFEEGENELNQKAFELAININNLKRGEDMQLAHISVPVANQEPFQAMKTICTILKDGILGVFGPKSLSNINAVQSVCDDKEMPHILTRWIYRPLRPGSALNFYPYAPLLTKAYWEIIQEWKWKAFTVLYEDDESLLRLSELILLAKEKGIVVTVEQLDREGTGNYRETLKKIWRTRQRYIVIDCQINNLIDVLIQCQQVGIMTSDYSYFLTNLDAHSRDLSPFQWSQTNITGIRLINPESQYVQNISMQLFSDIDTPLDSIEAAFKLETETALIFDAVHMFSENLRKFKEPPVSLDCEQPDSWEFGYSLVNLLKTSNYKGLTGNIEFNNEGHRSVFGLQVYEIREGGIVTVATYNSTQGLNVTRPHQPPVVPDHDSMRNKTFVVIISLTEPYGMLKETSENLVGNERYEGFSIDLIHELSLLEGFNYTFTVQHDGKNGNKVNGRWTGMIGAVIDGVADMAITDLTITSDRAEAVDFTSPFMNLGISILFQKPQKAPPNFFSFAEPFAIDTWIALAIAFVVVSLSFFLLGRICPDEWNNPYPCVEEPEFLINQFNMSNSVWFATGAMLQQGSEIAPIAIPTRLVSGVWWFFVLIMVSSYTANLASFLVTENTVDLFSDVKSLVENAEKYGIRYGSKAGGATMDFFAKSKGNELYEQIFIHMRDHPEDMPSENKDGVDMAEKERYAFFMESISIDYNTQRHCNLMRVGDQLDEKGYGIALKKDSPFRTKLSTAILKLQSSGVIEKIRKKWWEERKGGGQCTGSDDDTEATPLDLKNVEGIFYVTIFGTILGVVLVLFEYTFNILKLSKKANIPVKEAFKQELKFFFKFSSNVKPVLDGSEEDEKSQMSQKSASGRSKSKSEKSRAIKAESVRPYGFVVSTPSIDRLTETP</sequence>
<feature type="site" description="Crucial to convey clamshell closure to channel opening" evidence="17">
    <location>
        <position position="667"/>
    </location>
</feature>
<feature type="transmembrane region" description="Helical" evidence="20">
    <location>
        <begin position="635"/>
        <end position="656"/>
    </location>
</feature>
<evidence type="ECO:0000256" key="15">
    <source>
        <dbReference type="ARBA" id="ARBA00034100"/>
    </source>
</evidence>
<feature type="binding site" evidence="16">
    <location>
        <position position="689"/>
    </location>
    <ligand>
        <name>L-glutamate</name>
        <dbReference type="ChEBI" id="CHEBI:29985"/>
    </ligand>
</feature>
<dbReference type="PANTHER" id="PTHR18966">
    <property type="entry name" value="IONOTROPIC GLUTAMATE RECEPTOR"/>
    <property type="match status" value="1"/>
</dbReference>
<protein>
    <recommendedName>
        <fullName evidence="25">Glutamate receptor</fullName>
    </recommendedName>
</protein>
<feature type="site" description="Interaction with the cone snail toxin Con-ikot-ikot" evidence="17">
    <location>
        <position position="783"/>
    </location>
</feature>
<dbReference type="SUPFAM" id="SSF53822">
    <property type="entry name" value="Periplasmic binding protein-like I"/>
    <property type="match status" value="1"/>
</dbReference>
<evidence type="ECO:0000256" key="1">
    <source>
        <dbReference type="ARBA" id="ARBA00004651"/>
    </source>
</evidence>
<evidence type="ECO:0000313" key="23">
    <source>
        <dbReference type="EMBL" id="CAG9769593.1"/>
    </source>
</evidence>
<evidence type="ECO:0000259" key="21">
    <source>
        <dbReference type="SMART" id="SM00079"/>
    </source>
</evidence>
<evidence type="ECO:0008006" key="25">
    <source>
        <dbReference type="Google" id="ProtNLM"/>
    </source>
</evidence>
<keyword evidence="10" id="KW-0675">Receptor</keyword>
<evidence type="ECO:0000256" key="20">
    <source>
        <dbReference type="SAM" id="Phobius"/>
    </source>
</evidence>
<organism evidence="23 24">
    <name type="scientific">Ceutorhynchus assimilis</name>
    <name type="common">cabbage seed weevil</name>
    <dbReference type="NCBI Taxonomy" id="467358"/>
    <lineage>
        <taxon>Eukaryota</taxon>
        <taxon>Metazoa</taxon>
        <taxon>Ecdysozoa</taxon>
        <taxon>Arthropoda</taxon>
        <taxon>Hexapoda</taxon>
        <taxon>Insecta</taxon>
        <taxon>Pterygota</taxon>
        <taxon>Neoptera</taxon>
        <taxon>Endopterygota</taxon>
        <taxon>Coleoptera</taxon>
        <taxon>Polyphaga</taxon>
        <taxon>Cucujiformia</taxon>
        <taxon>Curculionidae</taxon>
        <taxon>Ceutorhynchinae</taxon>
        <taxon>Ceutorhynchus</taxon>
    </lineage>
</organism>
<dbReference type="Gene3D" id="3.40.50.2300">
    <property type="match status" value="2"/>
</dbReference>
<keyword evidence="11" id="KW-0325">Glycoprotein</keyword>
<keyword evidence="12" id="KW-0628">Postsynaptic cell membrane</keyword>
<reference evidence="23" key="1">
    <citation type="submission" date="2022-01" db="EMBL/GenBank/DDBJ databases">
        <authorList>
            <person name="King R."/>
        </authorList>
    </citation>
    <scope>NUCLEOTIDE SEQUENCE</scope>
</reference>
<feature type="domain" description="Ionotropic glutamate receptor C-terminal" evidence="21">
    <location>
        <begin position="430"/>
        <end position="800"/>
    </location>
</feature>
<evidence type="ECO:0000256" key="17">
    <source>
        <dbReference type="PIRSR" id="PIRSR601508-2"/>
    </source>
</evidence>
<evidence type="ECO:0000256" key="11">
    <source>
        <dbReference type="ARBA" id="ARBA00023180"/>
    </source>
</evidence>
<dbReference type="Pfam" id="PF00060">
    <property type="entry name" value="Lig_chan"/>
    <property type="match status" value="1"/>
</dbReference>
<evidence type="ECO:0000256" key="9">
    <source>
        <dbReference type="ARBA" id="ARBA00023136"/>
    </source>
</evidence>
<proteinExistence type="inferred from homology"/>
<keyword evidence="13" id="KW-1071">Ligand-gated ion channel</keyword>
<dbReference type="InterPro" id="IPR019594">
    <property type="entry name" value="Glu/Gly-bd"/>
</dbReference>
<evidence type="ECO:0000256" key="16">
    <source>
        <dbReference type="PIRSR" id="PIRSR601508-1"/>
    </source>
</evidence>
<evidence type="ECO:0000256" key="10">
    <source>
        <dbReference type="ARBA" id="ARBA00023170"/>
    </source>
</evidence>
<dbReference type="FunFam" id="1.10.287.70:FF:000105">
    <property type="entry name" value="Eye-enriched kainate receptor, isoform A"/>
    <property type="match status" value="1"/>
</dbReference>
<keyword evidence="14" id="KW-0407">Ion channel</keyword>
<evidence type="ECO:0000256" key="8">
    <source>
        <dbReference type="ARBA" id="ARBA00023065"/>
    </source>
</evidence>
<accession>A0A9N9MUZ8</accession>
<comment type="similarity">
    <text evidence="2">Belongs to the glutamate-gated ion channel (TC 1.A.10.1) family.</text>
</comment>
<keyword evidence="24" id="KW-1185">Reference proteome</keyword>
<dbReference type="OrthoDB" id="5984008at2759"/>
<evidence type="ECO:0000256" key="7">
    <source>
        <dbReference type="ARBA" id="ARBA00023018"/>
    </source>
</evidence>
<keyword evidence="18" id="KW-1015">Disulfide bond</keyword>
<keyword evidence="3" id="KW-0813">Transport</keyword>
<dbReference type="AlphaFoldDB" id="A0A9N9MUZ8"/>
<feature type="disulfide bond" evidence="18">
    <location>
        <begin position="100"/>
        <end position="346"/>
    </location>
</feature>
<keyword evidence="4" id="KW-1003">Cell membrane</keyword>
<dbReference type="SMART" id="SM00918">
    <property type="entry name" value="Lig_chan-Glu_bd"/>
    <property type="match status" value="1"/>
</dbReference>
<feature type="region of interest" description="Disordered" evidence="19">
    <location>
        <begin position="884"/>
        <end position="915"/>
    </location>
</feature>
<dbReference type="InterPro" id="IPR015683">
    <property type="entry name" value="Ionotropic_Glu_rcpt"/>
</dbReference>
<dbReference type="InterPro" id="IPR028082">
    <property type="entry name" value="Peripla_BP_I"/>
</dbReference>
<keyword evidence="9 20" id="KW-0472">Membrane</keyword>
<dbReference type="CDD" id="cd06382">
    <property type="entry name" value="PBP1_iGluR_Kainate"/>
    <property type="match status" value="1"/>
</dbReference>
<dbReference type="SMART" id="SM00079">
    <property type="entry name" value="PBPe"/>
    <property type="match status" value="1"/>
</dbReference>
<dbReference type="InterPro" id="IPR001320">
    <property type="entry name" value="Iontro_rcpt_C"/>
</dbReference>
<dbReference type="Proteomes" id="UP001152799">
    <property type="component" value="Chromosome 5"/>
</dbReference>
<feature type="transmembrane region" description="Helical" evidence="20">
    <location>
        <begin position="12"/>
        <end position="33"/>
    </location>
</feature>
<evidence type="ECO:0000256" key="5">
    <source>
        <dbReference type="ARBA" id="ARBA00022692"/>
    </source>
</evidence>
<keyword evidence="6 20" id="KW-1133">Transmembrane helix</keyword>
<evidence type="ECO:0000313" key="24">
    <source>
        <dbReference type="Proteomes" id="UP001152799"/>
    </source>
</evidence>
<dbReference type="FunFam" id="3.40.190.10:FF:000178">
    <property type="entry name" value="Glutamate receptor subunit"/>
    <property type="match status" value="1"/>
</dbReference>
<dbReference type="SUPFAM" id="SSF53850">
    <property type="entry name" value="Periplasmic binding protein-like II"/>
    <property type="match status" value="1"/>
</dbReference>
<dbReference type="EMBL" id="OU892281">
    <property type="protein sequence ID" value="CAG9769593.1"/>
    <property type="molecule type" value="Genomic_DNA"/>
</dbReference>
<dbReference type="GO" id="GO:0015276">
    <property type="term" value="F:ligand-gated monoatomic ion channel activity"/>
    <property type="evidence" value="ECO:0007669"/>
    <property type="project" value="InterPro"/>
</dbReference>
<feature type="domain" description="Ionotropic glutamate receptor L-glutamate and glycine-binding" evidence="22">
    <location>
        <begin position="440"/>
        <end position="503"/>
    </location>
</feature>
<evidence type="ECO:0000256" key="14">
    <source>
        <dbReference type="ARBA" id="ARBA00023303"/>
    </source>
</evidence>
<feature type="binding site" evidence="16">
    <location>
        <position position="519"/>
    </location>
    <ligand>
        <name>L-glutamate</name>
        <dbReference type="ChEBI" id="CHEBI:29985"/>
    </ligand>
</feature>
<feature type="transmembrane region" description="Helical" evidence="20">
    <location>
        <begin position="827"/>
        <end position="848"/>
    </location>
</feature>
<feature type="binding site" evidence="16">
    <location>
        <position position="737"/>
    </location>
    <ligand>
        <name>L-glutamate</name>
        <dbReference type="ChEBI" id="CHEBI:29985"/>
    </ligand>
</feature>
<feature type="binding site" evidence="16">
    <location>
        <position position="514"/>
    </location>
    <ligand>
        <name>L-glutamate</name>
        <dbReference type="ChEBI" id="CHEBI:29985"/>
    </ligand>
</feature>
<dbReference type="GO" id="GO:0045211">
    <property type="term" value="C:postsynaptic membrane"/>
    <property type="evidence" value="ECO:0007669"/>
    <property type="project" value="UniProtKB-SubCell"/>
</dbReference>
<evidence type="ECO:0000256" key="13">
    <source>
        <dbReference type="ARBA" id="ARBA00023286"/>
    </source>
</evidence>
<dbReference type="InterPro" id="IPR001828">
    <property type="entry name" value="ANF_lig-bd_rcpt"/>
</dbReference>
<evidence type="ECO:0000259" key="22">
    <source>
        <dbReference type="SMART" id="SM00918"/>
    </source>
</evidence>
<feature type="transmembrane region" description="Helical" evidence="20">
    <location>
        <begin position="560"/>
        <end position="578"/>
    </location>
</feature>
<keyword evidence="5 20" id="KW-0812">Transmembrane</keyword>
<dbReference type="Gene3D" id="1.10.287.70">
    <property type="match status" value="1"/>
</dbReference>
<dbReference type="PRINTS" id="PR00177">
    <property type="entry name" value="NMDARECEPTOR"/>
</dbReference>
<gene>
    <name evidence="23" type="ORF">CEUTPL_LOCUS10099</name>
</gene>
<evidence type="ECO:0000256" key="12">
    <source>
        <dbReference type="ARBA" id="ARBA00023257"/>
    </source>
</evidence>
<evidence type="ECO:0000256" key="6">
    <source>
        <dbReference type="ARBA" id="ARBA00022989"/>
    </source>
</evidence>
<keyword evidence="8" id="KW-0406">Ion transport</keyword>
<dbReference type="Pfam" id="PF10613">
    <property type="entry name" value="Lig_chan-Glu_bd"/>
    <property type="match status" value="1"/>
</dbReference>
<evidence type="ECO:0000256" key="3">
    <source>
        <dbReference type="ARBA" id="ARBA00022448"/>
    </source>
</evidence>
<evidence type="ECO:0000256" key="2">
    <source>
        <dbReference type="ARBA" id="ARBA00008685"/>
    </source>
</evidence>
<feature type="compositionally biased region" description="Basic and acidic residues" evidence="19">
    <location>
        <begin position="905"/>
        <end position="915"/>
    </location>
</feature>
<feature type="disulfide bond" evidence="18">
    <location>
        <begin position="749"/>
        <end position="807"/>
    </location>
</feature>
<dbReference type="Pfam" id="PF01094">
    <property type="entry name" value="ANF_receptor"/>
    <property type="match status" value="1"/>
</dbReference>
<dbReference type="CDD" id="cd13714">
    <property type="entry name" value="PBP2_iGluR_Kainate"/>
    <property type="match status" value="1"/>
</dbReference>
<name>A0A9N9MUZ8_9CUCU</name>
<dbReference type="GO" id="GO:0038023">
    <property type="term" value="F:signaling receptor activity"/>
    <property type="evidence" value="ECO:0007669"/>
    <property type="project" value="InterPro"/>
</dbReference>
<dbReference type="Gene3D" id="3.40.190.10">
    <property type="entry name" value="Periplasmic binding protein-like II"/>
    <property type="match status" value="2"/>
</dbReference>
<evidence type="ECO:0000256" key="18">
    <source>
        <dbReference type="PIRSR" id="PIRSR601508-3"/>
    </source>
</evidence>
<keyword evidence="7" id="KW-0770">Synapse</keyword>
<evidence type="ECO:0000256" key="19">
    <source>
        <dbReference type="SAM" id="MobiDB-lite"/>
    </source>
</evidence>